<dbReference type="AlphaFoldDB" id="R0LW52"/>
<gene>
    <name evidence="1" type="ORF">Anapl_08600</name>
</gene>
<dbReference type="EMBL" id="KB742650">
    <property type="protein sequence ID" value="EOB06000.1"/>
    <property type="molecule type" value="Genomic_DNA"/>
</dbReference>
<accession>R0LW52</accession>
<organism evidence="1 2">
    <name type="scientific">Anas platyrhynchos</name>
    <name type="common">Mallard</name>
    <name type="synonym">Anas boschas</name>
    <dbReference type="NCBI Taxonomy" id="8839"/>
    <lineage>
        <taxon>Eukaryota</taxon>
        <taxon>Metazoa</taxon>
        <taxon>Chordata</taxon>
        <taxon>Craniata</taxon>
        <taxon>Vertebrata</taxon>
        <taxon>Euteleostomi</taxon>
        <taxon>Archelosauria</taxon>
        <taxon>Archosauria</taxon>
        <taxon>Dinosauria</taxon>
        <taxon>Saurischia</taxon>
        <taxon>Theropoda</taxon>
        <taxon>Coelurosauria</taxon>
        <taxon>Aves</taxon>
        <taxon>Neognathae</taxon>
        <taxon>Galloanserae</taxon>
        <taxon>Anseriformes</taxon>
        <taxon>Anatidae</taxon>
        <taxon>Anatinae</taxon>
        <taxon>Anas</taxon>
    </lineage>
</organism>
<dbReference type="Proteomes" id="UP000296049">
    <property type="component" value="Unassembled WGS sequence"/>
</dbReference>
<keyword evidence="2" id="KW-1185">Reference proteome</keyword>
<name>R0LW52_ANAPL</name>
<evidence type="ECO:0000313" key="2">
    <source>
        <dbReference type="Proteomes" id="UP000296049"/>
    </source>
</evidence>
<proteinExistence type="predicted"/>
<reference evidence="2" key="1">
    <citation type="journal article" date="2013" name="Nat. Genet.">
        <title>The duck genome and transcriptome provide insight into an avian influenza virus reservoir species.</title>
        <authorList>
            <person name="Huang Y."/>
            <person name="Li Y."/>
            <person name="Burt D.W."/>
            <person name="Chen H."/>
            <person name="Zhang Y."/>
            <person name="Qian W."/>
            <person name="Kim H."/>
            <person name="Gan S."/>
            <person name="Zhao Y."/>
            <person name="Li J."/>
            <person name="Yi K."/>
            <person name="Feng H."/>
            <person name="Zhu P."/>
            <person name="Li B."/>
            <person name="Liu Q."/>
            <person name="Fairley S."/>
            <person name="Magor K.E."/>
            <person name="Du Z."/>
            <person name="Hu X."/>
            <person name="Goodman L."/>
            <person name="Tafer H."/>
            <person name="Vignal A."/>
            <person name="Lee T."/>
            <person name="Kim K.W."/>
            <person name="Sheng Z."/>
            <person name="An Y."/>
            <person name="Searle S."/>
            <person name="Herrero J."/>
            <person name="Groenen M.A."/>
            <person name="Crooijmans R.P."/>
            <person name="Faraut T."/>
            <person name="Cai Q."/>
            <person name="Webster R.G."/>
            <person name="Aldridge J.R."/>
            <person name="Warren W.C."/>
            <person name="Bartschat S."/>
            <person name="Kehr S."/>
            <person name="Marz M."/>
            <person name="Stadler P.F."/>
            <person name="Smith J."/>
            <person name="Kraus R.H."/>
            <person name="Zhao Y."/>
            <person name="Ren L."/>
            <person name="Fei J."/>
            <person name="Morisson M."/>
            <person name="Kaiser P."/>
            <person name="Griffin D.K."/>
            <person name="Rao M."/>
            <person name="Pitel F."/>
            <person name="Wang J."/>
            <person name="Li N."/>
        </authorList>
    </citation>
    <scope>NUCLEOTIDE SEQUENCE [LARGE SCALE GENOMIC DNA]</scope>
</reference>
<evidence type="ECO:0000313" key="1">
    <source>
        <dbReference type="EMBL" id="EOB06000.1"/>
    </source>
</evidence>
<protein>
    <submittedName>
        <fullName evidence="1">Uncharacterized protein</fullName>
    </submittedName>
</protein>
<sequence length="85" mass="9440">MGLRRRKSTLPGVCGSHGGASWCRLVRVPWWGLVGAGFEPGEMLRVAAWLQPVRKVLADTFQVEGKHSVEAVGVIEQWEEVIEEL</sequence>